<gene>
    <name evidence="2" type="ORF">NDU88_002022</name>
</gene>
<name>A0AAV7Q5M8_PLEWA</name>
<reference evidence="2" key="1">
    <citation type="journal article" date="2022" name="bioRxiv">
        <title>Sequencing and chromosome-scale assembly of the giantPleurodeles waltlgenome.</title>
        <authorList>
            <person name="Brown T."/>
            <person name="Elewa A."/>
            <person name="Iarovenko S."/>
            <person name="Subramanian E."/>
            <person name="Araus A.J."/>
            <person name="Petzold A."/>
            <person name="Susuki M."/>
            <person name="Suzuki K.-i.T."/>
            <person name="Hayashi T."/>
            <person name="Toyoda A."/>
            <person name="Oliveira C."/>
            <person name="Osipova E."/>
            <person name="Leigh N.D."/>
            <person name="Simon A."/>
            <person name="Yun M.H."/>
        </authorList>
    </citation>
    <scope>NUCLEOTIDE SEQUENCE</scope>
    <source>
        <strain evidence="2">20211129_DDA</strain>
        <tissue evidence="2">Liver</tissue>
    </source>
</reference>
<evidence type="ECO:0000313" key="3">
    <source>
        <dbReference type="Proteomes" id="UP001066276"/>
    </source>
</evidence>
<dbReference type="Proteomes" id="UP001066276">
    <property type="component" value="Chromosome 6"/>
</dbReference>
<protein>
    <submittedName>
        <fullName evidence="2">Uncharacterized protein</fullName>
    </submittedName>
</protein>
<evidence type="ECO:0000256" key="1">
    <source>
        <dbReference type="SAM" id="MobiDB-lite"/>
    </source>
</evidence>
<accession>A0AAV7Q5M8</accession>
<keyword evidence="3" id="KW-1185">Reference proteome</keyword>
<evidence type="ECO:0000313" key="2">
    <source>
        <dbReference type="EMBL" id="KAJ1135584.1"/>
    </source>
</evidence>
<feature type="region of interest" description="Disordered" evidence="1">
    <location>
        <begin position="1"/>
        <end position="69"/>
    </location>
</feature>
<dbReference type="AlphaFoldDB" id="A0AAV7Q5M8"/>
<organism evidence="2 3">
    <name type="scientific">Pleurodeles waltl</name>
    <name type="common">Iberian ribbed newt</name>
    <dbReference type="NCBI Taxonomy" id="8319"/>
    <lineage>
        <taxon>Eukaryota</taxon>
        <taxon>Metazoa</taxon>
        <taxon>Chordata</taxon>
        <taxon>Craniata</taxon>
        <taxon>Vertebrata</taxon>
        <taxon>Euteleostomi</taxon>
        <taxon>Amphibia</taxon>
        <taxon>Batrachia</taxon>
        <taxon>Caudata</taxon>
        <taxon>Salamandroidea</taxon>
        <taxon>Salamandridae</taxon>
        <taxon>Pleurodelinae</taxon>
        <taxon>Pleurodeles</taxon>
    </lineage>
</organism>
<feature type="compositionally biased region" description="Basic and acidic residues" evidence="1">
    <location>
        <begin position="12"/>
        <end position="43"/>
    </location>
</feature>
<comment type="caution">
    <text evidence="2">The sequence shown here is derived from an EMBL/GenBank/DDBJ whole genome shotgun (WGS) entry which is preliminary data.</text>
</comment>
<sequence>MRSKTQPETDDAAGRLKEGERQRREDDVLDLEERRTPAVRDGEESLNDGTLGGSNADERGKPQSWDSAV</sequence>
<proteinExistence type="predicted"/>
<dbReference type="EMBL" id="JANPWB010000010">
    <property type="protein sequence ID" value="KAJ1135584.1"/>
    <property type="molecule type" value="Genomic_DNA"/>
</dbReference>